<feature type="domain" description="Response regulatory" evidence="2">
    <location>
        <begin position="17"/>
        <end position="142"/>
    </location>
</feature>
<keyword evidence="1" id="KW-0597">Phosphoprotein</keyword>
<dbReference type="InParanoid" id="B4DBD8"/>
<dbReference type="PROSITE" id="PS50110">
    <property type="entry name" value="RESPONSE_REGULATORY"/>
    <property type="match status" value="1"/>
</dbReference>
<dbReference type="InterPro" id="IPR001789">
    <property type="entry name" value="Sig_transdc_resp-reg_receiver"/>
</dbReference>
<dbReference type="SMART" id="SM00448">
    <property type="entry name" value="REC"/>
    <property type="match status" value="1"/>
</dbReference>
<dbReference type="PANTHER" id="PTHR44520">
    <property type="entry name" value="RESPONSE REGULATOR RCP1-RELATED"/>
    <property type="match status" value="1"/>
</dbReference>
<reference evidence="3 4" key="1">
    <citation type="journal article" date="2011" name="J. Bacteriol.">
        <title>Genome sequence of Chthoniobacter flavus Ellin428, an aerobic heterotrophic soil bacterium.</title>
        <authorList>
            <person name="Kant R."/>
            <person name="van Passel M.W."/>
            <person name="Palva A."/>
            <person name="Lucas S."/>
            <person name="Lapidus A."/>
            <person name="Glavina Del Rio T."/>
            <person name="Dalin E."/>
            <person name="Tice H."/>
            <person name="Bruce D."/>
            <person name="Goodwin L."/>
            <person name="Pitluck S."/>
            <person name="Larimer F.W."/>
            <person name="Land M.L."/>
            <person name="Hauser L."/>
            <person name="Sangwan P."/>
            <person name="de Vos W.M."/>
            <person name="Janssen P.H."/>
            <person name="Smidt H."/>
        </authorList>
    </citation>
    <scope>NUCLEOTIDE SEQUENCE [LARGE SCALE GENOMIC DNA]</scope>
    <source>
        <strain evidence="3 4">Ellin428</strain>
    </source>
</reference>
<name>B4DBD8_9BACT</name>
<evidence type="ECO:0000313" key="4">
    <source>
        <dbReference type="Proteomes" id="UP000005824"/>
    </source>
</evidence>
<keyword evidence="4" id="KW-1185">Reference proteome</keyword>
<dbReference type="Proteomes" id="UP000005824">
    <property type="component" value="Unassembled WGS sequence"/>
</dbReference>
<evidence type="ECO:0000256" key="1">
    <source>
        <dbReference type="PROSITE-ProRule" id="PRU00169"/>
    </source>
</evidence>
<dbReference type="PANTHER" id="PTHR44520:SF2">
    <property type="entry name" value="RESPONSE REGULATOR RCP1"/>
    <property type="match status" value="1"/>
</dbReference>
<dbReference type="Gene3D" id="3.40.50.2300">
    <property type="match status" value="1"/>
</dbReference>
<dbReference type="STRING" id="497964.CfE428DRAFT_6229"/>
<dbReference type="EMBL" id="ABVL01000037">
    <property type="protein sequence ID" value="EDY16228.1"/>
    <property type="molecule type" value="Genomic_DNA"/>
</dbReference>
<dbReference type="InterPro" id="IPR011006">
    <property type="entry name" value="CheY-like_superfamily"/>
</dbReference>
<dbReference type="RefSeq" id="WP_006983547.1">
    <property type="nucleotide sequence ID" value="NZ_ABVL01000037.1"/>
</dbReference>
<accession>B4DBD8</accession>
<dbReference type="eggNOG" id="COG0745">
    <property type="taxonomic scope" value="Bacteria"/>
</dbReference>
<dbReference type="AlphaFoldDB" id="B4DBD8"/>
<feature type="modified residue" description="4-aspartylphosphate" evidence="1">
    <location>
        <position position="75"/>
    </location>
</feature>
<evidence type="ECO:0000313" key="3">
    <source>
        <dbReference type="EMBL" id="EDY16228.1"/>
    </source>
</evidence>
<evidence type="ECO:0000259" key="2">
    <source>
        <dbReference type="PROSITE" id="PS50110"/>
    </source>
</evidence>
<organism evidence="3 4">
    <name type="scientific">Chthoniobacter flavus Ellin428</name>
    <dbReference type="NCBI Taxonomy" id="497964"/>
    <lineage>
        <taxon>Bacteria</taxon>
        <taxon>Pseudomonadati</taxon>
        <taxon>Verrucomicrobiota</taxon>
        <taxon>Spartobacteria</taxon>
        <taxon>Chthoniobacterales</taxon>
        <taxon>Chthoniobacteraceae</taxon>
        <taxon>Chthoniobacter</taxon>
    </lineage>
</organism>
<dbReference type="GO" id="GO:0000160">
    <property type="term" value="P:phosphorelay signal transduction system"/>
    <property type="evidence" value="ECO:0007669"/>
    <property type="project" value="InterPro"/>
</dbReference>
<protein>
    <submittedName>
        <fullName evidence="3">Response regulator receiver protein</fullName>
    </submittedName>
</protein>
<sequence>MSAAESPSNSIPGRLVEILLVDDDAGDVYLAREAFEDCHLRNQLHVAKDGEQAMAFLHRTGAFADAPRPDLILLDLNMPRMGGHEVLSELKSDPNLSDIPIVIVTGNDSEGEILKAYNLSVDCYIAKPIDVTKLMIAVCSIPHFQVAVVTTAPAI</sequence>
<comment type="caution">
    <text evidence="3">The sequence shown here is derived from an EMBL/GenBank/DDBJ whole genome shotgun (WGS) entry which is preliminary data.</text>
</comment>
<dbReference type="Pfam" id="PF00072">
    <property type="entry name" value="Response_reg"/>
    <property type="match status" value="1"/>
</dbReference>
<proteinExistence type="predicted"/>
<gene>
    <name evidence="3" type="ORF">CfE428DRAFT_6229</name>
</gene>
<dbReference type="InterPro" id="IPR052893">
    <property type="entry name" value="TCS_response_regulator"/>
</dbReference>
<dbReference type="SUPFAM" id="SSF52172">
    <property type="entry name" value="CheY-like"/>
    <property type="match status" value="1"/>
</dbReference>
<dbReference type="CDD" id="cd17557">
    <property type="entry name" value="REC_Rcp-like"/>
    <property type="match status" value="1"/>
</dbReference>